<dbReference type="Proteomes" id="UP000024635">
    <property type="component" value="Unassembled WGS sequence"/>
</dbReference>
<organism evidence="2 3">
    <name type="scientific">Ancylostoma ceylanicum</name>
    <dbReference type="NCBI Taxonomy" id="53326"/>
    <lineage>
        <taxon>Eukaryota</taxon>
        <taxon>Metazoa</taxon>
        <taxon>Ecdysozoa</taxon>
        <taxon>Nematoda</taxon>
        <taxon>Chromadorea</taxon>
        <taxon>Rhabditida</taxon>
        <taxon>Rhabditina</taxon>
        <taxon>Rhabditomorpha</taxon>
        <taxon>Strongyloidea</taxon>
        <taxon>Ancylostomatidae</taxon>
        <taxon>Ancylostomatinae</taxon>
        <taxon>Ancylostoma</taxon>
    </lineage>
</organism>
<protein>
    <submittedName>
        <fullName evidence="2">Uncharacterized protein</fullName>
    </submittedName>
</protein>
<sequence>MITEAPKAKTCPEAHERTEKSDCGNVEGERTARTATCSTVALERSVPIGTRTVPGKFLKCLIHDETISEKIPLISTTLPTPWSSRHQHLRSYSAAASHLHYPRPSKTGRLDDIDIR</sequence>
<dbReference type="EMBL" id="JARK01001362">
    <property type="protein sequence ID" value="EYC18953.1"/>
    <property type="molecule type" value="Genomic_DNA"/>
</dbReference>
<feature type="region of interest" description="Disordered" evidence="1">
    <location>
        <begin position="1"/>
        <end position="30"/>
    </location>
</feature>
<comment type="caution">
    <text evidence="2">The sequence shown here is derived from an EMBL/GenBank/DDBJ whole genome shotgun (WGS) entry which is preliminary data.</text>
</comment>
<proteinExistence type="predicted"/>
<evidence type="ECO:0000313" key="3">
    <source>
        <dbReference type="Proteomes" id="UP000024635"/>
    </source>
</evidence>
<gene>
    <name evidence="2" type="primary">Acey_s0026.g1476</name>
    <name evidence="2" type="ORF">Y032_0026g1476</name>
</gene>
<dbReference type="AlphaFoldDB" id="A0A016UWV3"/>
<evidence type="ECO:0000313" key="2">
    <source>
        <dbReference type="EMBL" id="EYC18953.1"/>
    </source>
</evidence>
<name>A0A016UWV3_9BILA</name>
<accession>A0A016UWV3</accession>
<evidence type="ECO:0000256" key="1">
    <source>
        <dbReference type="SAM" id="MobiDB-lite"/>
    </source>
</evidence>
<keyword evidence="3" id="KW-1185">Reference proteome</keyword>
<reference evidence="3" key="1">
    <citation type="journal article" date="2015" name="Nat. Genet.">
        <title>The genome and transcriptome of the zoonotic hookworm Ancylostoma ceylanicum identify infection-specific gene families.</title>
        <authorList>
            <person name="Schwarz E.M."/>
            <person name="Hu Y."/>
            <person name="Antoshechkin I."/>
            <person name="Miller M.M."/>
            <person name="Sternberg P.W."/>
            <person name="Aroian R.V."/>
        </authorList>
    </citation>
    <scope>NUCLEOTIDE SEQUENCE</scope>
    <source>
        <strain evidence="3">HY135</strain>
    </source>
</reference>